<dbReference type="PATRIC" id="fig|743722.3.peg.2168"/>
<dbReference type="EMBL" id="CP002584">
    <property type="protein sequence ID" value="ADZ78592.1"/>
    <property type="molecule type" value="Genomic_DNA"/>
</dbReference>
<dbReference type="EC" id="3.2.1.89" evidence="4"/>
<dbReference type="OrthoDB" id="9809583at2"/>
<name>F4CB25_SPHS2</name>
<evidence type="ECO:0000256" key="5">
    <source>
        <dbReference type="SAM" id="MobiDB-lite"/>
    </source>
</evidence>
<reference evidence="6" key="1">
    <citation type="submission" date="2011-03" db="EMBL/GenBank/DDBJ databases">
        <title>Complete sequence of Sphingobacterium sp. 21.</title>
        <authorList>
            <consortium name="US DOE Joint Genome Institute"/>
            <person name="Lucas S."/>
            <person name="Copeland A."/>
            <person name="Lapidus A."/>
            <person name="Cheng J.-F."/>
            <person name="Goodwin L."/>
            <person name="Pitluck S."/>
            <person name="Davenport K."/>
            <person name="Detter J.C."/>
            <person name="Han C."/>
            <person name="Tapia R."/>
            <person name="Land M."/>
            <person name="Hauser L."/>
            <person name="Kyrpides N."/>
            <person name="Ivanova N."/>
            <person name="Ovchinnikova G."/>
            <person name="Pagani I."/>
            <person name="Siebers A.K."/>
            <person name="Allgaier M."/>
            <person name="Thelen M.P."/>
            <person name="Hugenholtz P."/>
            <person name="Woyke T."/>
        </authorList>
    </citation>
    <scope>NUCLEOTIDE SEQUENCE</scope>
    <source>
        <strain evidence="6">21</strain>
    </source>
</reference>
<protein>
    <recommendedName>
        <fullName evidence="4">Arabinogalactan endo-beta-1,4-galactanase</fullName>
        <ecNumber evidence="4">3.2.1.89</ecNumber>
    </recommendedName>
</protein>
<evidence type="ECO:0000313" key="6">
    <source>
        <dbReference type="EMBL" id="ADZ78592.1"/>
    </source>
</evidence>
<organism evidence="6">
    <name type="scientific">Sphingobacterium sp. (strain 21)</name>
    <dbReference type="NCBI Taxonomy" id="743722"/>
    <lineage>
        <taxon>Bacteria</taxon>
        <taxon>Pseudomonadati</taxon>
        <taxon>Bacteroidota</taxon>
        <taxon>Sphingobacteriia</taxon>
        <taxon>Sphingobacteriales</taxon>
        <taxon>Sphingobacteriaceae</taxon>
        <taxon>Sphingobacterium</taxon>
    </lineage>
</organism>
<accession>F4CB25</accession>
<feature type="region of interest" description="Disordered" evidence="5">
    <location>
        <begin position="28"/>
        <end position="48"/>
    </location>
</feature>
<proteinExistence type="inferred from homology"/>
<sequence>MKKNFFSILFAGALFTLASCSKQDLLEETKTNEGPNTTMATSTTSSSTFSLGVNGHPLGPVSYTSVPASEQISLLKKLGMTSYRIDVTTTLSTGKMHTEFLYESLKKAADAAGVELVPMLYARGLDFNMKMSEAYNQGRWVAELFAQRYKDDFDYYNIGNELENLFIYPYKTGTSSTHYDLKKFNIALHFLWGMNDGIKAKDPTAKTIINACWLHTAYIKMLENKGLKFDIIGWQWYDYMERSAKSNYGITDISTYLTSRFSKPIWFTEVGYRNKNNTTSEADRKAFFDSFISKIRKNTRVKGAFIYELFDEPEKNHSLESYYGIIKWYTPYSQYKPTAYASAILN</sequence>
<evidence type="ECO:0000256" key="3">
    <source>
        <dbReference type="ARBA" id="ARBA00023295"/>
    </source>
</evidence>
<keyword evidence="3 4" id="KW-0326">Glycosidase</keyword>
<comment type="similarity">
    <text evidence="1 4">Belongs to the glycosyl hydrolase 53 family.</text>
</comment>
<dbReference type="PROSITE" id="PS51257">
    <property type="entry name" value="PROKAR_LIPOPROTEIN"/>
    <property type="match status" value="1"/>
</dbReference>
<gene>
    <name evidence="6" type="ordered locus">Sph21_2032</name>
</gene>
<keyword evidence="2 4" id="KW-0378">Hydrolase</keyword>
<evidence type="ECO:0000256" key="1">
    <source>
        <dbReference type="ARBA" id="ARBA00010687"/>
    </source>
</evidence>
<dbReference type="GO" id="GO:0015926">
    <property type="term" value="F:glucosidase activity"/>
    <property type="evidence" value="ECO:0007669"/>
    <property type="project" value="InterPro"/>
</dbReference>
<keyword evidence="4" id="KW-0732">Signal</keyword>
<dbReference type="InterPro" id="IPR011683">
    <property type="entry name" value="Glyco_hydro_53"/>
</dbReference>
<feature type="compositionally biased region" description="Low complexity" evidence="5">
    <location>
        <begin position="37"/>
        <end position="48"/>
    </location>
</feature>
<dbReference type="Pfam" id="PF07745">
    <property type="entry name" value="Glyco_hydro_53"/>
    <property type="match status" value="1"/>
</dbReference>
<dbReference type="InterPro" id="IPR017853">
    <property type="entry name" value="GH"/>
</dbReference>
<dbReference type="HOGENOM" id="CLU_032376_0_0_10"/>
<evidence type="ECO:0000256" key="4">
    <source>
        <dbReference type="RuleBase" id="RU361192"/>
    </source>
</evidence>
<dbReference type="SUPFAM" id="SSF51445">
    <property type="entry name" value="(Trans)glycosidases"/>
    <property type="match status" value="1"/>
</dbReference>
<dbReference type="eggNOG" id="COG2723">
    <property type="taxonomic scope" value="Bacteria"/>
</dbReference>
<dbReference type="GO" id="GO:0031218">
    <property type="term" value="F:arabinogalactan endo-1,4-beta-galactosidase activity"/>
    <property type="evidence" value="ECO:0007669"/>
    <property type="project" value="UniProtKB-EC"/>
</dbReference>
<evidence type="ECO:0000256" key="2">
    <source>
        <dbReference type="ARBA" id="ARBA00022801"/>
    </source>
</evidence>
<dbReference type="AlphaFoldDB" id="F4CB25"/>
<dbReference type="Gene3D" id="3.20.20.80">
    <property type="entry name" value="Glycosidases"/>
    <property type="match status" value="1"/>
</dbReference>
<feature type="chain" id="PRO_5007951827" description="Arabinogalactan endo-beta-1,4-galactanase" evidence="4">
    <location>
        <begin position="19"/>
        <end position="346"/>
    </location>
</feature>
<feature type="signal peptide" evidence="4">
    <location>
        <begin position="1"/>
        <end position="18"/>
    </location>
</feature>
<comment type="catalytic activity">
    <reaction evidence="4">
        <text>The enzyme specifically hydrolyzes (1-&gt;4)-beta-D-galactosidic linkages in type I arabinogalactans.</text>
        <dbReference type="EC" id="3.2.1.89"/>
    </reaction>
</comment>
<dbReference type="KEGG" id="shg:Sph21_2032"/>